<evidence type="ECO:0000256" key="11">
    <source>
        <dbReference type="PIRSR" id="PIRSR603373-1"/>
    </source>
</evidence>
<proteinExistence type="inferred from homology"/>
<evidence type="ECO:0000256" key="10">
    <source>
        <dbReference type="NCBIfam" id="TIGR00437"/>
    </source>
</evidence>
<dbReference type="STRING" id="937334.SAMN05444406_1129"/>
<protein>
    <recommendedName>
        <fullName evidence="10 13">Ferrous iron transport protein B</fullName>
    </recommendedName>
</protein>
<keyword evidence="6 11" id="KW-0547">Nucleotide-binding</keyword>
<comment type="subcellular location">
    <subcellularLocation>
        <location evidence="2 13">Cell membrane</location>
        <topology evidence="2 13">Multi-pass membrane protein</topology>
    </subcellularLocation>
</comment>
<dbReference type="PANTHER" id="PTHR43185:SF2">
    <property type="entry name" value="FERROUS IRON TRANSPORT PROTEIN B"/>
    <property type="match status" value="1"/>
</dbReference>
<dbReference type="GO" id="GO:0005525">
    <property type="term" value="F:GTP binding"/>
    <property type="evidence" value="ECO:0007669"/>
    <property type="project" value="UniProtKB-KW"/>
</dbReference>
<evidence type="ECO:0000256" key="4">
    <source>
        <dbReference type="ARBA" id="ARBA00022475"/>
    </source>
</evidence>
<dbReference type="OrthoDB" id="9809127at2"/>
<comment type="similarity">
    <text evidence="13">Belongs to the TRAFAC class TrmE-Era-EngA-EngB-Septin-like GTPase superfamily. FeoB GTPase (TC 9.A.8) family.</text>
</comment>
<gene>
    <name evidence="15" type="ORF">SAMN05444406_1129</name>
</gene>
<keyword evidence="12" id="KW-0460">Magnesium</keyword>
<sequence length="718" mass="78691">MGLTGQSTGLATIRRISQVQVQLSGDIVVALAGNPNTGKSTVFNSLTGLKQHTGNWPGKTVTNACGRYGYNGKNFVLVDLPGTYSLMANSLEEEVARDFICFGDPHVTVVVVDPTCMERNLNLVFQILEMTPKVVVCVNLMDEAHRKGIQVDLKRLSDILGVPVVGTSALKGQGLDRLKEAVWSVACGRFSVNPIKIEYDGVIEDAVGIIEPQISRLMDNLGCSISSRWLALRLLEGDQAIAEAFKRYLGTDIFASTDLRERLHKTRNMLVEQGITIGQLRDRLVSALIHNAEEVSRQVVHRKESAINSIDSKIDDLLTSRVWGIPAMLALLGLMFWITIEGANYPSQILAKAFFHLEQKLVELFMASDAPEWLCGILIDGVYRTLSWVVSVMLPPMAIFFPLFTLLEDLGYLPRVAFNLDNFFKRACAHGKQALTMCMGFGCNAAGVVACRIIDSPRERLIAIITNNYVPCNGRFPTLIALATIFMAGGAGWLQTIVATLVVMAMITLAVGITLLISKILSRTVLRGLPSSFVLELPPYRKPQVCKILVRSLMDRTLFVLARAVTVAAPAGLVIWVMANVSVAGDSLLSHFAGFLDPFARLLGLDGYILMAFILGLPANEIVIPIVLMSYMSAGTLVELDSLSVLRQILVEHGWTWLTALCTMLFSLNHFPCGTTMLTIRKETGSWKWTLLSFMVPTITGIVLCFVVAQTARLLGLV</sequence>
<feature type="binding site" evidence="12">
    <location>
        <position position="44"/>
    </location>
    <ligand>
        <name>Mg(2+)</name>
        <dbReference type="ChEBI" id="CHEBI:18420"/>
        <label>2</label>
    </ligand>
</feature>
<keyword evidence="16" id="KW-1185">Reference proteome</keyword>
<evidence type="ECO:0000256" key="7">
    <source>
        <dbReference type="ARBA" id="ARBA00022989"/>
    </source>
</evidence>
<dbReference type="InterPro" id="IPR030389">
    <property type="entry name" value="G_FEOB_dom"/>
</dbReference>
<feature type="transmembrane region" description="Helical" evidence="13">
    <location>
        <begin position="689"/>
        <end position="709"/>
    </location>
</feature>
<keyword evidence="8 11" id="KW-0342">GTP-binding</keyword>
<dbReference type="InterPro" id="IPR050860">
    <property type="entry name" value="FeoB_GTPase"/>
</dbReference>
<keyword evidence="7 13" id="KW-1133">Transmembrane helix</keyword>
<comment type="function">
    <text evidence="1 13">Probable transporter of a GTP-driven Fe(2+) uptake system.</text>
</comment>
<feature type="transmembrane region" description="Helical" evidence="13">
    <location>
        <begin position="557"/>
        <end position="579"/>
    </location>
</feature>
<feature type="transmembrane region" description="Helical" evidence="13">
    <location>
        <begin position="322"/>
        <end position="340"/>
    </location>
</feature>
<dbReference type="CDD" id="cd01879">
    <property type="entry name" value="FeoB"/>
    <property type="match status" value="1"/>
</dbReference>
<feature type="binding site" evidence="11">
    <location>
        <begin position="139"/>
        <end position="142"/>
    </location>
    <ligand>
        <name>GTP</name>
        <dbReference type="ChEBI" id="CHEBI:37565"/>
        <label>1</label>
    </ligand>
</feature>
<dbReference type="NCBIfam" id="TIGR00437">
    <property type="entry name" value="feoB"/>
    <property type="match status" value="1"/>
</dbReference>
<dbReference type="EMBL" id="FOXR01000012">
    <property type="protein sequence ID" value="SFQ09229.1"/>
    <property type="molecule type" value="Genomic_DNA"/>
</dbReference>
<evidence type="ECO:0000256" key="5">
    <source>
        <dbReference type="ARBA" id="ARBA00022692"/>
    </source>
</evidence>
<keyword evidence="5 13" id="KW-0812">Transmembrane</keyword>
<evidence type="ECO:0000313" key="16">
    <source>
        <dbReference type="Proteomes" id="UP000198577"/>
    </source>
</evidence>
<evidence type="ECO:0000256" key="12">
    <source>
        <dbReference type="PIRSR" id="PIRSR603373-2"/>
    </source>
</evidence>
<dbReference type="InterPro" id="IPR003373">
    <property type="entry name" value="Fe2_transport_prot-B"/>
</dbReference>
<reference evidence="15 16" key="1">
    <citation type="submission" date="2016-10" db="EMBL/GenBank/DDBJ databases">
        <authorList>
            <person name="de Groot N.N."/>
        </authorList>
    </citation>
    <scope>NUCLEOTIDE SEQUENCE [LARGE SCALE GENOMIC DNA]</scope>
    <source>
        <strain evidence="15 16">DSM 20678</strain>
    </source>
</reference>
<dbReference type="GO" id="GO:0046872">
    <property type="term" value="F:metal ion binding"/>
    <property type="evidence" value="ECO:0007669"/>
    <property type="project" value="UniProtKB-KW"/>
</dbReference>
<dbReference type="GO" id="GO:0005886">
    <property type="term" value="C:plasma membrane"/>
    <property type="evidence" value="ECO:0007669"/>
    <property type="project" value="UniProtKB-SubCell"/>
</dbReference>
<dbReference type="InterPro" id="IPR041069">
    <property type="entry name" value="FeoB_Cyto"/>
</dbReference>
<dbReference type="PANTHER" id="PTHR43185">
    <property type="entry name" value="FERROUS IRON TRANSPORT PROTEIN B"/>
    <property type="match status" value="1"/>
</dbReference>
<keyword evidence="9 13" id="KW-0472">Membrane</keyword>
<feature type="binding site" evidence="11">
    <location>
        <begin position="79"/>
        <end position="82"/>
    </location>
    <ligand>
        <name>GTP</name>
        <dbReference type="ChEBI" id="CHEBI:37565"/>
        <label>1</label>
    </ligand>
</feature>
<feature type="binding site" evidence="11">
    <location>
        <begin position="33"/>
        <end position="40"/>
    </location>
    <ligand>
        <name>GTP</name>
        <dbReference type="ChEBI" id="CHEBI:37565"/>
        <label>1</label>
    </ligand>
</feature>
<evidence type="ECO:0000256" key="9">
    <source>
        <dbReference type="ARBA" id="ARBA00023136"/>
    </source>
</evidence>
<feature type="binding site" evidence="12">
    <location>
        <position position="45"/>
    </location>
    <ligand>
        <name>Mg(2+)</name>
        <dbReference type="ChEBI" id="CHEBI:18420"/>
        <label>2</label>
    </ligand>
</feature>
<dbReference type="InterPro" id="IPR011642">
    <property type="entry name" value="Gate_dom"/>
</dbReference>
<evidence type="ECO:0000256" key="2">
    <source>
        <dbReference type="ARBA" id="ARBA00004651"/>
    </source>
</evidence>
<keyword evidence="13" id="KW-0406">Ion transport</keyword>
<dbReference type="InterPro" id="IPR027417">
    <property type="entry name" value="P-loop_NTPase"/>
</dbReference>
<evidence type="ECO:0000256" key="6">
    <source>
        <dbReference type="ARBA" id="ARBA00022741"/>
    </source>
</evidence>
<feature type="domain" description="FeoB-type G" evidence="14">
    <location>
        <begin position="26"/>
        <end position="188"/>
    </location>
</feature>
<dbReference type="Proteomes" id="UP000198577">
    <property type="component" value="Unassembled WGS sequence"/>
</dbReference>
<dbReference type="Pfam" id="PF17910">
    <property type="entry name" value="FeoB_Cyto"/>
    <property type="match status" value="1"/>
</dbReference>
<evidence type="ECO:0000256" key="3">
    <source>
        <dbReference type="ARBA" id="ARBA00022448"/>
    </source>
</evidence>
<comment type="caution">
    <text evidence="13">Lacks conserved residue(s) required for the propagation of feature annotation.</text>
</comment>
<feature type="binding site" evidence="12">
    <location>
        <position position="48"/>
    </location>
    <ligand>
        <name>Mg(2+)</name>
        <dbReference type="ChEBI" id="CHEBI:18420"/>
        <label>2</label>
    </ligand>
</feature>
<evidence type="ECO:0000313" key="15">
    <source>
        <dbReference type="EMBL" id="SFQ09229.1"/>
    </source>
</evidence>
<name>A0A1I5VP06_9FIRM</name>
<dbReference type="RefSeq" id="WP_092282302.1">
    <property type="nucleotide sequence ID" value="NZ_FOXR01000012.1"/>
</dbReference>
<dbReference type="Pfam" id="PF07664">
    <property type="entry name" value="FeoB_C"/>
    <property type="match status" value="1"/>
</dbReference>
<keyword evidence="3 13" id="KW-0813">Transport</keyword>
<evidence type="ECO:0000256" key="13">
    <source>
        <dbReference type="RuleBase" id="RU362098"/>
    </source>
</evidence>
<dbReference type="Pfam" id="PF02421">
    <property type="entry name" value="FeoB_N"/>
    <property type="match status" value="1"/>
</dbReference>
<dbReference type="Gene3D" id="3.40.50.300">
    <property type="entry name" value="P-loop containing nucleotide triphosphate hydrolases"/>
    <property type="match status" value="1"/>
</dbReference>
<evidence type="ECO:0000259" key="14">
    <source>
        <dbReference type="PROSITE" id="PS51711"/>
    </source>
</evidence>
<dbReference type="AlphaFoldDB" id="A0A1I5VP06"/>
<dbReference type="InterPro" id="IPR011640">
    <property type="entry name" value="Fe2_transport_prot_B_C"/>
</dbReference>
<keyword evidence="12" id="KW-0479">Metal-binding</keyword>
<accession>A0A1I5VP06</accession>
<dbReference type="Pfam" id="PF07670">
    <property type="entry name" value="Gate"/>
    <property type="match status" value="2"/>
</dbReference>
<keyword evidence="13" id="KW-0410">Iron transport</keyword>
<evidence type="ECO:0000256" key="8">
    <source>
        <dbReference type="ARBA" id="ARBA00023134"/>
    </source>
</evidence>
<feature type="transmembrane region" description="Helical" evidence="13">
    <location>
        <begin position="500"/>
        <end position="521"/>
    </location>
</feature>
<dbReference type="PROSITE" id="PS51711">
    <property type="entry name" value="G_FEOB"/>
    <property type="match status" value="1"/>
</dbReference>
<organism evidence="15 16">
    <name type="scientific">Caldicoprobacter faecalis</name>
    <dbReference type="NCBI Taxonomy" id="937334"/>
    <lineage>
        <taxon>Bacteria</taxon>
        <taxon>Bacillati</taxon>
        <taxon>Bacillota</taxon>
        <taxon>Clostridia</taxon>
        <taxon>Caldicoprobacterales</taxon>
        <taxon>Caldicoprobacteraceae</taxon>
        <taxon>Caldicoprobacter</taxon>
    </lineage>
</organism>
<feature type="transmembrane region" description="Helical" evidence="13">
    <location>
        <begin position="608"/>
        <end position="628"/>
    </location>
</feature>
<keyword evidence="4" id="KW-1003">Cell membrane</keyword>
<evidence type="ECO:0000256" key="1">
    <source>
        <dbReference type="ARBA" id="ARBA00003926"/>
    </source>
</evidence>
<dbReference type="GO" id="GO:0015093">
    <property type="term" value="F:ferrous iron transmembrane transporter activity"/>
    <property type="evidence" value="ECO:0007669"/>
    <property type="project" value="UniProtKB-UniRule"/>
</dbReference>
<feature type="transmembrane region" description="Helical" evidence="13">
    <location>
        <begin position="385"/>
        <end position="407"/>
    </location>
</feature>
<keyword evidence="13" id="KW-0408">Iron</keyword>
<dbReference type="Gene3D" id="1.10.287.1770">
    <property type="match status" value="1"/>
</dbReference>
<feature type="binding site" evidence="12">
    <location>
        <position position="47"/>
    </location>
    <ligand>
        <name>Mg(2+)</name>
        <dbReference type="ChEBI" id="CHEBI:18420"/>
        <label>2</label>
    </ligand>
</feature>
<dbReference type="SUPFAM" id="SSF52540">
    <property type="entry name" value="P-loop containing nucleoside triphosphate hydrolases"/>
    <property type="match status" value="1"/>
</dbReference>
<dbReference type="FunFam" id="3.40.50.300:FF:000969">
    <property type="entry name" value="Ferrous iron transporter B"/>
    <property type="match status" value="1"/>
</dbReference>